<gene>
    <name evidence="8" type="ORF">DI09_166p10</name>
    <name evidence="7" type="ORF">DI09_52p10</name>
</gene>
<dbReference type="InterPro" id="IPR015947">
    <property type="entry name" value="PUA-like_sf"/>
</dbReference>
<dbReference type="AlphaFoldDB" id="A0A098VPA4"/>
<dbReference type="EMBL" id="JMKJ01000073">
    <property type="protein sequence ID" value="KGG52503.1"/>
    <property type="molecule type" value="Genomic_DNA"/>
</dbReference>
<evidence type="ECO:0000256" key="4">
    <source>
        <dbReference type="ARBA" id="ARBA00022884"/>
    </source>
</evidence>
<feature type="domain" description="SAM-dependent MTase RsmB/NOP-type" evidence="6">
    <location>
        <begin position="148"/>
        <end position="449"/>
    </location>
</feature>
<evidence type="ECO:0000313" key="9">
    <source>
        <dbReference type="Proteomes" id="UP000029725"/>
    </source>
</evidence>
<keyword evidence="1 5" id="KW-0489">Methyltransferase</keyword>
<dbReference type="PROSITE" id="PS50890">
    <property type="entry name" value="PUA"/>
    <property type="match status" value="1"/>
</dbReference>
<dbReference type="EMBL" id="JMKJ01000477">
    <property type="protein sequence ID" value="KGG50848.1"/>
    <property type="molecule type" value="Genomic_DNA"/>
</dbReference>
<feature type="binding site" evidence="5">
    <location>
        <position position="270"/>
    </location>
    <ligand>
        <name>S-adenosyl-L-methionine</name>
        <dbReference type="ChEBI" id="CHEBI:59789"/>
    </ligand>
</feature>
<name>A0A098VPA4_9MICR</name>
<dbReference type="Gene3D" id="2.30.130.10">
    <property type="entry name" value="PUA domain"/>
    <property type="match status" value="1"/>
</dbReference>
<dbReference type="PRINTS" id="PR02008">
    <property type="entry name" value="RCMTFAMILY"/>
</dbReference>
<dbReference type="RefSeq" id="XP_013238939.1">
    <property type="nucleotide sequence ID" value="XM_013383485.1"/>
</dbReference>
<comment type="similarity">
    <text evidence="5">Belongs to the class I-like SAM-binding methyltransferase superfamily. RsmB/NOP family.</text>
</comment>
<dbReference type="Proteomes" id="UP000029725">
    <property type="component" value="Unassembled WGS sequence"/>
</dbReference>
<dbReference type="GeneID" id="25258608"/>
<dbReference type="InterPro" id="IPR049560">
    <property type="entry name" value="MeTrfase_RsmB-F_NOP2_cat"/>
</dbReference>
<dbReference type="SUPFAM" id="SSF88697">
    <property type="entry name" value="PUA domain-like"/>
    <property type="match status" value="1"/>
</dbReference>
<dbReference type="RefSeq" id="XP_013237299.1">
    <property type="nucleotide sequence ID" value="XM_013381845.1"/>
</dbReference>
<dbReference type="VEuPathDB" id="MicrosporidiaDB:DI09_166p10"/>
<dbReference type="OrthoDB" id="427002at2759"/>
<evidence type="ECO:0000313" key="8">
    <source>
        <dbReference type="EMBL" id="KGG52503.1"/>
    </source>
</evidence>
<dbReference type="InterPro" id="IPR001678">
    <property type="entry name" value="MeTrfase_RsmB-F_NOP2_dom"/>
</dbReference>
<evidence type="ECO:0000256" key="3">
    <source>
        <dbReference type="ARBA" id="ARBA00022691"/>
    </source>
</evidence>
<keyword evidence="3 5" id="KW-0949">S-adenosyl-L-methionine</keyword>
<keyword evidence="4 5" id="KW-0694">RNA-binding</keyword>
<comment type="caution">
    <text evidence="7">The sequence shown here is derived from an EMBL/GenBank/DDBJ whole genome shotgun (WGS) entry which is preliminary data.</text>
</comment>
<feature type="binding site" evidence="5">
    <location>
        <position position="312"/>
    </location>
    <ligand>
        <name>S-adenosyl-L-methionine</name>
        <dbReference type="ChEBI" id="CHEBI:59789"/>
    </ligand>
</feature>
<dbReference type="InterPro" id="IPR023267">
    <property type="entry name" value="RCMT"/>
</dbReference>
<dbReference type="Gene3D" id="3.40.50.150">
    <property type="entry name" value="Vaccinia Virus protein VP39"/>
    <property type="match status" value="1"/>
</dbReference>
<dbReference type="GO" id="GO:0001510">
    <property type="term" value="P:RNA methylation"/>
    <property type="evidence" value="ECO:0007669"/>
    <property type="project" value="InterPro"/>
</dbReference>
<dbReference type="VEuPathDB" id="MicrosporidiaDB:DI09_52p10"/>
<protein>
    <recommendedName>
        <fullName evidence="6">SAM-dependent MTase RsmB/NOP-type domain-containing protein</fullName>
    </recommendedName>
</protein>
<dbReference type="PANTHER" id="PTHR22807">
    <property type="entry name" value="NOP2 YEAST -RELATED NOL1/NOP2/FMU SUN DOMAIN-CONTAINING"/>
    <property type="match status" value="1"/>
</dbReference>
<dbReference type="InterPro" id="IPR029063">
    <property type="entry name" value="SAM-dependent_MTases_sf"/>
</dbReference>
<dbReference type="GO" id="GO:0003723">
    <property type="term" value="F:RNA binding"/>
    <property type="evidence" value="ECO:0007669"/>
    <property type="project" value="UniProtKB-UniRule"/>
</dbReference>
<keyword evidence="9" id="KW-1185">Reference proteome</keyword>
<dbReference type="PROSITE" id="PS51686">
    <property type="entry name" value="SAM_MT_RSMB_NOP"/>
    <property type="match status" value="1"/>
</dbReference>
<dbReference type="Pfam" id="PF01189">
    <property type="entry name" value="Methyltr_RsmB-F"/>
    <property type="match status" value="1"/>
</dbReference>
<dbReference type="PANTHER" id="PTHR22807:SF34">
    <property type="entry name" value="TRNA (CYTOSINE(72)-C(5))-METHYLTRANSFERASE NSUN6"/>
    <property type="match status" value="1"/>
</dbReference>
<reference evidence="7 9" key="1">
    <citation type="submission" date="2014-04" db="EMBL/GenBank/DDBJ databases">
        <title>A new species of microsporidia sheds light on the evolution of extreme parasitism.</title>
        <authorList>
            <person name="Haag K.L."/>
            <person name="James T.Y."/>
            <person name="Larsson R."/>
            <person name="Schaer T.M."/>
            <person name="Refardt D."/>
            <person name="Pombert J.-F."/>
            <person name="Ebert D."/>
        </authorList>
    </citation>
    <scope>NUCLEOTIDE SEQUENCE [LARGE SCALE GENOMIC DNA]</scope>
    <source>
        <strain evidence="7 9">UGP3</strain>
        <tissue evidence="7">Spores</tissue>
    </source>
</reference>
<comment type="caution">
    <text evidence="5">Lacks conserved residue(s) required for the propagation of feature annotation.</text>
</comment>
<organism evidence="7 9">
    <name type="scientific">Mitosporidium daphniae</name>
    <dbReference type="NCBI Taxonomy" id="1485682"/>
    <lineage>
        <taxon>Eukaryota</taxon>
        <taxon>Fungi</taxon>
        <taxon>Fungi incertae sedis</taxon>
        <taxon>Microsporidia</taxon>
        <taxon>Mitosporidium</taxon>
    </lineage>
</organism>
<keyword evidence="2 5" id="KW-0808">Transferase</keyword>
<proteinExistence type="inferred from homology"/>
<dbReference type="HOGENOM" id="CLU_005316_1_0_1"/>
<evidence type="ECO:0000256" key="1">
    <source>
        <dbReference type="ARBA" id="ARBA00022603"/>
    </source>
</evidence>
<dbReference type="GeneID" id="25260243"/>
<dbReference type="CDD" id="cd02440">
    <property type="entry name" value="AdoMet_MTases"/>
    <property type="match status" value="1"/>
</dbReference>
<dbReference type="SUPFAM" id="SSF53335">
    <property type="entry name" value="S-adenosyl-L-methionine-dependent methyltransferases"/>
    <property type="match status" value="1"/>
</dbReference>
<accession>A0A098VPA4</accession>
<evidence type="ECO:0000259" key="6">
    <source>
        <dbReference type="PROSITE" id="PS51686"/>
    </source>
</evidence>
<feature type="active site" description="Nucleophile" evidence="5">
    <location>
        <position position="367"/>
    </location>
</feature>
<dbReference type="InterPro" id="IPR036974">
    <property type="entry name" value="PUA_sf"/>
</dbReference>
<evidence type="ECO:0000256" key="5">
    <source>
        <dbReference type="PROSITE-ProRule" id="PRU01023"/>
    </source>
</evidence>
<sequence>MFPEPIIQWYRTVYPECSDPIALLINAVLFRPPALTTIRVDLSKYVSLNSALDEVRSELKSLHQSLVDMTDIGVSGFISKFDAWIDAEKFPEVIFICTRTPAAEVQCDLPNVIVDKHTGQAVCRGANVYAPGIITADSFCRYNSQRNLVNVFVEKTSHFLVGERVRSLENLVFLGLGIPATPSREAIMKLKLEKTRNGVPAVQMLTALFPITSRSSHFYLQNLPSIVTSRVLFNACKRRDGRVLDACSGYGGKTKHLSELFPKAQIVAVEHSRPKVEACENLLQSSNCTNITVIKGDVVKLSQDPFDAILLDPPCSGIGQRPIFSSESIENSSAPWRGENFSSYQKRLLKSVCDMLIVGSPLVYSTCTLSPAENEEVVSWALSNLPLCLEEICVPLQVRRGIPEPYTSLSFEYAQKCVRFVPEIDYDPSEKHMLMMDSIAFFIACFIKREPL</sequence>
<evidence type="ECO:0000256" key="2">
    <source>
        <dbReference type="ARBA" id="ARBA00022679"/>
    </source>
</evidence>
<dbReference type="GO" id="GO:0008173">
    <property type="term" value="F:RNA methyltransferase activity"/>
    <property type="evidence" value="ECO:0007669"/>
    <property type="project" value="InterPro"/>
</dbReference>
<evidence type="ECO:0000313" key="7">
    <source>
        <dbReference type="EMBL" id="KGG50848.1"/>
    </source>
</evidence>